<evidence type="ECO:0000313" key="2">
    <source>
        <dbReference type="Proteomes" id="UP000281553"/>
    </source>
</evidence>
<proteinExistence type="predicted"/>
<dbReference type="SUPFAM" id="SSF53474">
    <property type="entry name" value="alpha/beta-Hydrolases"/>
    <property type="match status" value="1"/>
</dbReference>
<keyword evidence="2" id="KW-1185">Reference proteome</keyword>
<dbReference type="AlphaFoldDB" id="A0A3P7RQF8"/>
<protein>
    <recommendedName>
        <fullName evidence="3">Peptidase S9 prolyl oligopeptidase catalytic domain-containing protein</fullName>
    </recommendedName>
</protein>
<dbReference type="OrthoDB" id="7457040at2759"/>
<dbReference type="InterPro" id="IPR029058">
    <property type="entry name" value="AB_hydrolase_fold"/>
</dbReference>
<evidence type="ECO:0008006" key="3">
    <source>
        <dbReference type="Google" id="ProtNLM"/>
    </source>
</evidence>
<accession>A0A3P7RQF8</accession>
<dbReference type="Gene3D" id="3.40.50.1820">
    <property type="entry name" value="alpha/beta hydrolase"/>
    <property type="match status" value="1"/>
</dbReference>
<organism evidence="1 2">
    <name type="scientific">Dibothriocephalus latus</name>
    <name type="common">Fish tapeworm</name>
    <name type="synonym">Diphyllobothrium latum</name>
    <dbReference type="NCBI Taxonomy" id="60516"/>
    <lineage>
        <taxon>Eukaryota</taxon>
        <taxon>Metazoa</taxon>
        <taxon>Spiralia</taxon>
        <taxon>Lophotrochozoa</taxon>
        <taxon>Platyhelminthes</taxon>
        <taxon>Cestoda</taxon>
        <taxon>Eucestoda</taxon>
        <taxon>Diphyllobothriidea</taxon>
        <taxon>Diphyllobothriidae</taxon>
        <taxon>Dibothriocephalus</taxon>
    </lineage>
</organism>
<evidence type="ECO:0000313" key="1">
    <source>
        <dbReference type="EMBL" id="VDN45372.1"/>
    </source>
</evidence>
<sequence length="122" mass="13764">MGLAARPMLPRITQLSISVPITFIYGGQSWLNMSTGLRVRANRPQSYVDVMVIEDGGHHAYAEYADAFNDYVNAVANLVDEGYEFRPGSEDLVRFEKSTQSIYRPRAGSFRAREESRKTART</sequence>
<dbReference type="EMBL" id="UYRU01116191">
    <property type="protein sequence ID" value="VDN45372.1"/>
    <property type="molecule type" value="Genomic_DNA"/>
</dbReference>
<name>A0A3P7RQF8_DIBLA</name>
<reference evidence="1 2" key="1">
    <citation type="submission" date="2018-11" db="EMBL/GenBank/DDBJ databases">
        <authorList>
            <consortium name="Pathogen Informatics"/>
        </authorList>
    </citation>
    <scope>NUCLEOTIDE SEQUENCE [LARGE SCALE GENOMIC DNA]</scope>
</reference>
<gene>
    <name evidence="1" type="ORF">DILT_LOCUS19584</name>
</gene>
<dbReference type="Proteomes" id="UP000281553">
    <property type="component" value="Unassembled WGS sequence"/>
</dbReference>